<dbReference type="SUPFAM" id="SSF51735">
    <property type="entry name" value="NAD(P)-binding Rossmann-fold domains"/>
    <property type="match status" value="1"/>
</dbReference>
<feature type="domain" description="3-hydroxyacyl-CoA dehydrogenase C-terminal" evidence="3">
    <location>
        <begin position="198"/>
        <end position="260"/>
    </location>
</feature>
<dbReference type="PANTHER" id="PTHR48075:SF1">
    <property type="entry name" value="LAMBDA-CRYSTALLIN HOMOLOG"/>
    <property type="match status" value="1"/>
</dbReference>
<keyword evidence="6" id="KW-1185">Reference proteome</keyword>
<dbReference type="Pfam" id="PF02737">
    <property type="entry name" value="3HCDH_N"/>
    <property type="match status" value="1"/>
</dbReference>
<gene>
    <name evidence="5" type="ORF">P8T11_12160</name>
</gene>
<evidence type="ECO:0000259" key="3">
    <source>
        <dbReference type="Pfam" id="PF00725"/>
    </source>
</evidence>
<dbReference type="InterPro" id="IPR006108">
    <property type="entry name" value="3HC_DH_C"/>
</dbReference>
<evidence type="ECO:0000259" key="4">
    <source>
        <dbReference type="Pfam" id="PF02737"/>
    </source>
</evidence>
<evidence type="ECO:0000256" key="1">
    <source>
        <dbReference type="ARBA" id="ARBA00009463"/>
    </source>
</evidence>
<sequence length="326" mass="35430">MGADPVVQSTAQPVAHTAAIIGTGLIGQGWAIVFARQGWQVRLHDVNATMLAEARALILQQLHELQAQGLLTDADAIIGRVHIADSLADAVKGACYIQENSPEKLEIKRALFSALDAAAEPDAVIGSSTSSIPASQFTEHLPGRHRCLVAHPVNPPYLIPVVELCPAPWTSADALQRASDIMTAIGQKPVRLRREIEGFILNRLQGALLHEAFRLAKEGIASAEDIDTTVKDGLGLRWSFMGPFETIDLNAPGGIADYCSRYGGLYQSIGADQTECVAWDAALVGALADERRGLLPQEDLAKRRFWRDEKLMRLMRHKQQDGDKHG</sequence>
<proteinExistence type="inferred from homology"/>
<name>A0ABY8H093_9BURK</name>
<dbReference type="Proteomes" id="UP001214170">
    <property type="component" value="Chromosome"/>
</dbReference>
<dbReference type="NCBIfam" id="NF004783">
    <property type="entry name" value="PRK06129.1"/>
    <property type="match status" value="1"/>
</dbReference>
<dbReference type="Pfam" id="PF00725">
    <property type="entry name" value="3HCDH"/>
    <property type="match status" value="1"/>
</dbReference>
<comment type="similarity">
    <text evidence="1">Belongs to the 3-hydroxyacyl-CoA dehydrogenase family.</text>
</comment>
<evidence type="ECO:0000313" key="5">
    <source>
        <dbReference type="EMBL" id="WFP10575.1"/>
    </source>
</evidence>
<dbReference type="InterPro" id="IPR008927">
    <property type="entry name" value="6-PGluconate_DH-like_C_sf"/>
</dbReference>
<organism evidence="5 6">
    <name type="scientific">Achromobacter spanius</name>
    <dbReference type="NCBI Taxonomy" id="217203"/>
    <lineage>
        <taxon>Bacteria</taxon>
        <taxon>Pseudomonadati</taxon>
        <taxon>Pseudomonadota</taxon>
        <taxon>Betaproteobacteria</taxon>
        <taxon>Burkholderiales</taxon>
        <taxon>Alcaligenaceae</taxon>
        <taxon>Achromobacter</taxon>
    </lineage>
</organism>
<dbReference type="RefSeq" id="WP_268081704.1">
    <property type="nucleotide sequence ID" value="NZ_CP106885.1"/>
</dbReference>
<dbReference type="PROSITE" id="PS00067">
    <property type="entry name" value="3HCDH"/>
    <property type="match status" value="1"/>
</dbReference>
<reference evidence="5 6" key="1">
    <citation type="submission" date="2023-03" db="EMBL/GenBank/DDBJ databases">
        <title>Achromobacter spanius LIG8.</title>
        <authorList>
            <person name="Shrestha S."/>
        </authorList>
    </citation>
    <scope>NUCLEOTIDE SEQUENCE [LARGE SCALE GENOMIC DNA]</scope>
    <source>
        <strain evidence="5 6">LIG8</strain>
    </source>
</reference>
<dbReference type="PANTHER" id="PTHR48075">
    <property type="entry name" value="3-HYDROXYACYL-COA DEHYDROGENASE FAMILY PROTEIN"/>
    <property type="match status" value="1"/>
</dbReference>
<keyword evidence="2 5" id="KW-0560">Oxidoreductase</keyword>
<dbReference type="InterPro" id="IPR013328">
    <property type="entry name" value="6PGD_dom2"/>
</dbReference>
<feature type="domain" description="3-hydroxyacyl-CoA dehydrogenase NAD binding" evidence="4">
    <location>
        <begin position="18"/>
        <end position="193"/>
    </location>
</feature>
<dbReference type="InterPro" id="IPR006180">
    <property type="entry name" value="3-OHacyl-CoA_DH_CS"/>
</dbReference>
<dbReference type="EC" id="1.1.1.35" evidence="5"/>
<dbReference type="InterPro" id="IPR036291">
    <property type="entry name" value="NAD(P)-bd_dom_sf"/>
</dbReference>
<dbReference type="Gene3D" id="3.40.50.720">
    <property type="entry name" value="NAD(P)-binding Rossmann-like Domain"/>
    <property type="match status" value="1"/>
</dbReference>
<dbReference type="InterPro" id="IPR006176">
    <property type="entry name" value="3-OHacyl-CoA_DH_NAD-bd"/>
</dbReference>
<accession>A0ABY8H093</accession>
<dbReference type="EMBL" id="CP121261">
    <property type="protein sequence ID" value="WFP10575.1"/>
    <property type="molecule type" value="Genomic_DNA"/>
</dbReference>
<evidence type="ECO:0000256" key="2">
    <source>
        <dbReference type="ARBA" id="ARBA00023002"/>
    </source>
</evidence>
<dbReference type="Gene3D" id="1.10.1040.10">
    <property type="entry name" value="N-(1-d-carboxylethyl)-l-norvaline Dehydrogenase, domain 2"/>
    <property type="match status" value="1"/>
</dbReference>
<protein>
    <submittedName>
        <fullName evidence="5">3-hydroxyacyl-CoA dehydrogenase</fullName>
        <ecNumber evidence="5">1.1.1.35</ecNumber>
    </submittedName>
</protein>
<evidence type="ECO:0000313" key="6">
    <source>
        <dbReference type="Proteomes" id="UP001214170"/>
    </source>
</evidence>
<dbReference type="GO" id="GO:0003857">
    <property type="term" value="F:(3S)-3-hydroxyacyl-CoA dehydrogenase (NAD+) activity"/>
    <property type="evidence" value="ECO:0007669"/>
    <property type="project" value="UniProtKB-EC"/>
</dbReference>
<dbReference type="SUPFAM" id="SSF48179">
    <property type="entry name" value="6-phosphogluconate dehydrogenase C-terminal domain-like"/>
    <property type="match status" value="1"/>
</dbReference>